<dbReference type="EMBL" id="CP001389">
    <property type="protein sequence ID" value="ACP24934.1"/>
    <property type="molecule type" value="Genomic_DNA"/>
</dbReference>
<dbReference type="PANTHER" id="PTHR38340">
    <property type="entry name" value="S-LAYER PROTEIN"/>
    <property type="match status" value="1"/>
</dbReference>
<keyword evidence="2" id="KW-0964">Secreted</keyword>
<dbReference type="GO" id="GO:0005576">
    <property type="term" value="C:extracellular region"/>
    <property type="evidence" value="ECO:0007669"/>
    <property type="project" value="UniProtKB-SubCell"/>
</dbReference>
<dbReference type="AlphaFoldDB" id="C3MAU1"/>
<dbReference type="InterPro" id="IPR011049">
    <property type="entry name" value="Serralysin-like_metalloprot_C"/>
</dbReference>
<dbReference type="HOGENOM" id="CLU_034642_0_0_5"/>
<dbReference type="RefSeq" id="WP_012707717.1">
    <property type="nucleotide sequence ID" value="NC_012587.1"/>
</dbReference>
<dbReference type="Pfam" id="PF00353">
    <property type="entry name" value="HemolysinCabind"/>
    <property type="match status" value="6"/>
</dbReference>
<dbReference type="SUPFAM" id="SSF51120">
    <property type="entry name" value="beta-Roll"/>
    <property type="match status" value="3"/>
</dbReference>
<keyword evidence="4" id="KW-1185">Reference proteome</keyword>
<dbReference type="InterPro" id="IPR050557">
    <property type="entry name" value="RTX_toxin/Mannuronan_C5-epim"/>
</dbReference>
<dbReference type="Gene3D" id="2.150.10.10">
    <property type="entry name" value="Serralysin-like metalloprotease, C-terminal"/>
    <property type="match status" value="4"/>
</dbReference>
<dbReference type="STRING" id="394.NGR_c11490"/>
<evidence type="ECO:0000313" key="4">
    <source>
        <dbReference type="Proteomes" id="UP000001054"/>
    </source>
</evidence>
<dbReference type="InterPro" id="IPR018511">
    <property type="entry name" value="Hemolysin-typ_Ca-bd_CS"/>
</dbReference>
<protein>
    <recommendedName>
        <fullName evidence="5">Calcium-binding protein</fullName>
    </recommendedName>
</protein>
<dbReference type="PATRIC" id="fig|394.7.peg.3974"/>
<reference evidence="3 4" key="1">
    <citation type="journal article" date="2009" name="Appl. Environ. Microbiol.">
        <title>Rhizobium sp. strain NGR234 possesses a remarkable number of secretion systems.</title>
        <authorList>
            <person name="Schmeisser C."/>
            <person name="Liesegang H."/>
            <person name="Krysciak D."/>
            <person name="Bakkou N."/>
            <person name="Le Quere A."/>
            <person name="Wollherr A."/>
            <person name="Heinemeyer I."/>
            <person name="Morgenstern B."/>
            <person name="Pommerening-Roeser A."/>
            <person name="Flores M."/>
            <person name="Palacios R."/>
            <person name="Brenner S."/>
            <person name="Gottschalk G."/>
            <person name="Schmitz R.A."/>
            <person name="Broughton W.J."/>
            <person name="Perret X."/>
            <person name="Strittmatter A.W."/>
            <person name="Streit W.R."/>
        </authorList>
    </citation>
    <scope>NUCLEOTIDE SEQUENCE [LARGE SCALE GENOMIC DNA]</scope>
    <source>
        <strain evidence="4">NBRC 101917 / NGR234</strain>
    </source>
</reference>
<dbReference type="GO" id="GO:0005509">
    <property type="term" value="F:calcium ion binding"/>
    <property type="evidence" value="ECO:0007669"/>
    <property type="project" value="InterPro"/>
</dbReference>
<dbReference type="OrthoDB" id="733404at2"/>
<evidence type="ECO:0008006" key="5">
    <source>
        <dbReference type="Google" id="ProtNLM"/>
    </source>
</evidence>
<evidence type="ECO:0000256" key="2">
    <source>
        <dbReference type="ARBA" id="ARBA00022525"/>
    </source>
</evidence>
<name>C3MAU1_SINFN</name>
<accession>C3MAU1</accession>
<sequence length="419" mass="42583">MPIIKGNNSNNKLVGESDVFGVTNKIYGYGGNDTLTGGFQADNYIWGGTGNDTIDGGTGLNRLYGEDGDDTITAGWSNADSEAYGGAGNDKLIAGDSGVYLDGGTGVDVMDGGAGADIYIVDNAKDQIIEDWVPEYDNQANPTDTVRTSASYVLGAEARIELFETTKSSGTAGINLTGNNFSQTIKGNAGANTLDGKSGNDILVGGLGADKLIGGIGTDTANYEASVAGIVANLTSPSANTGEAAGDTFSSVENLRGSRFDDRLYGDGANNTLMGGSGNDYLSSIAGQDVIKGESGNDKLNGGAGNDILVGGSGNDVFVFTSALGSTNVDRITDFSVPYDSIHLDNAVFTKLTPTGGLAASAFAANATGTATDKSDRIIYETDTGKLFYDADGSGSGKAIQFATLSAGLSLAAADLFVI</sequence>
<dbReference type="Proteomes" id="UP000001054">
    <property type="component" value="Chromosome"/>
</dbReference>
<organism evidence="3 4">
    <name type="scientific">Sinorhizobium fredii (strain NBRC 101917 / NGR234)</name>
    <dbReference type="NCBI Taxonomy" id="394"/>
    <lineage>
        <taxon>Bacteria</taxon>
        <taxon>Pseudomonadati</taxon>
        <taxon>Pseudomonadota</taxon>
        <taxon>Alphaproteobacteria</taxon>
        <taxon>Hyphomicrobiales</taxon>
        <taxon>Rhizobiaceae</taxon>
        <taxon>Sinorhizobium/Ensifer group</taxon>
        <taxon>Sinorhizobium</taxon>
    </lineage>
</organism>
<comment type="subcellular location">
    <subcellularLocation>
        <location evidence="1">Secreted</location>
    </subcellularLocation>
</comment>
<proteinExistence type="predicted"/>
<dbReference type="PROSITE" id="PS00330">
    <property type="entry name" value="HEMOLYSIN_CALCIUM"/>
    <property type="match status" value="2"/>
</dbReference>
<dbReference type="InterPro" id="IPR001343">
    <property type="entry name" value="Hemolysn_Ca-bd"/>
</dbReference>
<dbReference type="PRINTS" id="PR00313">
    <property type="entry name" value="CABNDNGRPT"/>
</dbReference>
<gene>
    <name evidence="3" type="ordered locus">NGR_c11490</name>
</gene>
<dbReference type="PANTHER" id="PTHR38340:SF1">
    <property type="entry name" value="S-LAYER PROTEIN"/>
    <property type="match status" value="1"/>
</dbReference>
<dbReference type="eggNOG" id="COG2931">
    <property type="taxonomic scope" value="Bacteria"/>
</dbReference>
<dbReference type="KEGG" id="rhi:NGR_c11490"/>
<evidence type="ECO:0000313" key="3">
    <source>
        <dbReference type="EMBL" id="ACP24934.1"/>
    </source>
</evidence>
<evidence type="ECO:0000256" key="1">
    <source>
        <dbReference type="ARBA" id="ARBA00004613"/>
    </source>
</evidence>